<dbReference type="EMBL" id="JOTN01000007">
    <property type="protein sequence ID" value="KEK19398.1"/>
    <property type="molecule type" value="Genomic_DNA"/>
</dbReference>
<dbReference type="Proteomes" id="UP000027822">
    <property type="component" value="Unassembled WGS sequence"/>
</dbReference>
<evidence type="ECO:0000313" key="2">
    <source>
        <dbReference type="Proteomes" id="UP000027822"/>
    </source>
</evidence>
<protein>
    <submittedName>
        <fullName evidence="1">RNA polymerase subunit sigma-70</fullName>
    </submittedName>
</protein>
<name>A0A073KAU2_9BACI</name>
<dbReference type="STRING" id="574376.BAMA_21630"/>
<dbReference type="AlphaFoldDB" id="A0A073KAU2"/>
<accession>A0A073KAU2</accession>
<reference evidence="1 2" key="1">
    <citation type="submission" date="2014-06" db="EMBL/GenBank/DDBJ databases">
        <title>Draft genome sequence of Bacillus manliponensis JCM 15802 (MCCC 1A00708).</title>
        <authorList>
            <person name="Lai Q."/>
            <person name="Liu Y."/>
            <person name="Shao Z."/>
        </authorList>
    </citation>
    <scope>NUCLEOTIDE SEQUENCE [LARGE SCALE GENOMIC DNA]</scope>
    <source>
        <strain evidence="1 2">JCM 15802</strain>
    </source>
</reference>
<comment type="caution">
    <text evidence="1">The sequence shown here is derived from an EMBL/GenBank/DDBJ whole genome shotgun (WGS) entry which is preliminary data.</text>
</comment>
<gene>
    <name evidence="1" type="ORF">BAMA_21630</name>
</gene>
<dbReference type="RefSeq" id="WP_034638678.1">
    <property type="nucleotide sequence ID" value="NZ_CP165965.1"/>
</dbReference>
<proteinExistence type="predicted"/>
<keyword evidence="2" id="KW-1185">Reference proteome</keyword>
<evidence type="ECO:0000313" key="1">
    <source>
        <dbReference type="EMBL" id="KEK19398.1"/>
    </source>
</evidence>
<sequence length="58" mass="6406">MRMGEKGHSATNGANQLFNVNLHEFAAKENETTSLELASEFGISLKDVRTLKKQLGRS</sequence>
<organism evidence="1 2">
    <name type="scientific">Bacillus manliponensis</name>
    <dbReference type="NCBI Taxonomy" id="574376"/>
    <lineage>
        <taxon>Bacteria</taxon>
        <taxon>Bacillati</taxon>
        <taxon>Bacillota</taxon>
        <taxon>Bacilli</taxon>
        <taxon>Bacillales</taxon>
        <taxon>Bacillaceae</taxon>
        <taxon>Bacillus</taxon>
        <taxon>Bacillus cereus group</taxon>
    </lineage>
</organism>